<organism evidence="4 5">
    <name type="scientific">Xylaria bambusicola</name>
    <dbReference type="NCBI Taxonomy" id="326684"/>
    <lineage>
        <taxon>Eukaryota</taxon>
        <taxon>Fungi</taxon>
        <taxon>Dikarya</taxon>
        <taxon>Ascomycota</taxon>
        <taxon>Pezizomycotina</taxon>
        <taxon>Sordariomycetes</taxon>
        <taxon>Xylariomycetidae</taxon>
        <taxon>Xylariales</taxon>
        <taxon>Xylariaceae</taxon>
        <taxon>Xylaria</taxon>
    </lineage>
</organism>
<dbReference type="Proteomes" id="UP001305414">
    <property type="component" value="Unassembled WGS sequence"/>
</dbReference>
<keyword evidence="1" id="KW-0539">Nucleus</keyword>
<evidence type="ECO:0000259" key="3">
    <source>
        <dbReference type="Pfam" id="PF04082"/>
    </source>
</evidence>
<dbReference type="PANTHER" id="PTHR47425">
    <property type="entry name" value="FARB-RELATED"/>
    <property type="match status" value="1"/>
</dbReference>
<comment type="caution">
    <text evidence="4">The sequence shown here is derived from an EMBL/GenBank/DDBJ whole genome shotgun (WGS) entry which is preliminary data.</text>
</comment>
<evidence type="ECO:0000313" key="5">
    <source>
        <dbReference type="Proteomes" id="UP001305414"/>
    </source>
</evidence>
<dbReference type="InterPro" id="IPR007219">
    <property type="entry name" value="XnlR_reg_dom"/>
</dbReference>
<keyword evidence="5" id="KW-1185">Reference proteome</keyword>
<dbReference type="Pfam" id="PF04082">
    <property type="entry name" value="Fungal_trans"/>
    <property type="match status" value="1"/>
</dbReference>
<evidence type="ECO:0000256" key="1">
    <source>
        <dbReference type="ARBA" id="ARBA00023242"/>
    </source>
</evidence>
<proteinExistence type="predicted"/>
<dbReference type="GO" id="GO:0003677">
    <property type="term" value="F:DNA binding"/>
    <property type="evidence" value="ECO:0007669"/>
    <property type="project" value="InterPro"/>
</dbReference>
<evidence type="ECO:0000313" key="4">
    <source>
        <dbReference type="EMBL" id="KAK5637341.1"/>
    </source>
</evidence>
<dbReference type="InterPro" id="IPR052761">
    <property type="entry name" value="Fungal_Detox/Toxin_TFs"/>
</dbReference>
<dbReference type="EMBL" id="JAWHQM010000110">
    <property type="protein sequence ID" value="KAK5637341.1"/>
    <property type="molecule type" value="Genomic_DNA"/>
</dbReference>
<sequence length="589" mass="67652">MGIQKSPMRRLLMETLKIAPGEKQCFTPKLAFGSSSPPRYSSKNFASRKRSQVDHKAERRALQQTNDSIFAKNSAPKSAATKNNNLVDPMSLSETAGSLDLFQPTEITSSWHSGYMDSLDFNAVLRPTPKEPYGFSSGEQPNLSSWFGIQLAKFSMKECYADILPVDVSQNDMGAFLPMGSAASPLERPLKADRGMVLYQFRFFDSWQLHVFPTSRFCSELLYDHEIESAHLPLAQVALLLMSWVPNFPVNTSPDPWKTWHRLALRHAEYINAHRYGRVVDVSNLASSAQKRYFRSVRRLWWCCIILDRISPLCTRFRLQITPDLFDSDAYVPLGFSDLQTEIHRSRVFAPAIKRRHVILFAKFLDLILILTDVLSIVFPFESKVELRPETTQGSNAQIQKCWRLLRAWYESATIEFPLFHGQDRERHIDTMDPANSIILYTNLMYIYYQLACIATPLALQLITARLSSLRRELALDHINRCSQIDPAFDQSRLDVLIQATDAFWPHYYGVDWVKETAKHTADLAQAYNQRLVQSDREAVTDWGHILMKYPDTYLRLTWTVDLCISRGKLPEDQDFPLCVRNGLDKDAF</sequence>
<dbReference type="AlphaFoldDB" id="A0AAN7ZE13"/>
<name>A0AAN7ZE13_9PEZI</name>
<feature type="region of interest" description="Disordered" evidence="2">
    <location>
        <begin position="29"/>
        <end position="86"/>
    </location>
</feature>
<feature type="compositionally biased region" description="Polar residues" evidence="2">
    <location>
        <begin position="33"/>
        <end position="45"/>
    </location>
</feature>
<dbReference type="GO" id="GO:0006351">
    <property type="term" value="P:DNA-templated transcription"/>
    <property type="evidence" value="ECO:0007669"/>
    <property type="project" value="InterPro"/>
</dbReference>
<protein>
    <recommendedName>
        <fullName evidence="3">Xylanolytic transcriptional activator regulatory domain-containing protein</fullName>
    </recommendedName>
</protein>
<dbReference type="PANTHER" id="PTHR47425:SF2">
    <property type="entry name" value="FARB-RELATED"/>
    <property type="match status" value="1"/>
</dbReference>
<evidence type="ECO:0000256" key="2">
    <source>
        <dbReference type="SAM" id="MobiDB-lite"/>
    </source>
</evidence>
<feature type="domain" description="Xylanolytic transcriptional activator regulatory" evidence="3">
    <location>
        <begin position="222"/>
        <end position="391"/>
    </location>
</feature>
<gene>
    <name evidence="4" type="ORF">RRF57_013053</name>
</gene>
<reference evidence="4 5" key="1">
    <citation type="submission" date="2023-10" db="EMBL/GenBank/DDBJ databases">
        <title>Draft genome sequence of Xylaria bambusicola isolate GMP-LS, the root and basal stem rot pathogen of sugarcane in Indonesia.</title>
        <authorList>
            <person name="Selvaraj P."/>
            <person name="Muralishankar V."/>
            <person name="Muruganantham S."/>
            <person name="Sp S."/>
            <person name="Haryani S."/>
            <person name="Lau K.J.X."/>
            <person name="Naqvi N.I."/>
        </authorList>
    </citation>
    <scope>NUCLEOTIDE SEQUENCE [LARGE SCALE GENOMIC DNA]</scope>
    <source>
        <strain evidence="4">GMP-LS</strain>
    </source>
</reference>
<accession>A0AAN7ZE13</accession>
<dbReference type="GO" id="GO:0008270">
    <property type="term" value="F:zinc ion binding"/>
    <property type="evidence" value="ECO:0007669"/>
    <property type="project" value="InterPro"/>
</dbReference>
<feature type="compositionally biased region" description="Basic and acidic residues" evidence="2">
    <location>
        <begin position="51"/>
        <end position="61"/>
    </location>
</feature>
<dbReference type="CDD" id="cd12148">
    <property type="entry name" value="fungal_TF_MHR"/>
    <property type="match status" value="1"/>
</dbReference>